<dbReference type="Pfam" id="PF02620">
    <property type="entry name" value="YceD"/>
    <property type="match status" value="1"/>
</dbReference>
<dbReference type="PANTHER" id="PTHR34374">
    <property type="entry name" value="LARGE RIBOSOMAL RNA SUBUNIT ACCUMULATION PROTEIN YCED HOMOLOG 1, CHLOROPLASTIC"/>
    <property type="match status" value="1"/>
</dbReference>
<reference evidence="1" key="2">
    <citation type="submission" date="2021-04" db="EMBL/GenBank/DDBJ databases">
        <authorList>
            <person name="Gilroy R."/>
        </authorList>
    </citation>
    <scope>NUCLEOTIDE SEQUENCE</scope>
    <source>
        <strain evidence="1">1282</strain>
    </source>
</reference>
<dbReference type="EMBL" id="DXDU01000128">
    <property type="protein sequence ID" value="HIY27116.1"/>
    <property type="molecule type" value="Genomic_DNA"/>
</dbReference>
<gene>
    <name evidence="1" type="ORF">H9838_08110</name>
</gene>
<name>A0A9D2C1K7_9FIRM</name>
<evidence type="ECO:0000313" key="1">
    <source>
        <dbReference type="EMBL" id="HIY27116.1"/>
    </source>
</evidence>
<comment type="caution">
    <text evidence="1">The sequence shown here is derived from an EMBL/GenBank/DDBJ whole genome shotgun (WGS) entry which is preliminary data.</text>
</comment>
<accession>A0A9D2C1K7</accession>
<sequence>MVIDLRQAFLSDRWERELAYEMDLSEVELDGVKPFCAPVKVRARLQSFAGSVLVEAELDFSVTMPCDRCCDLVTREFSPRFSHTVVRELVSGEDEDLIVAPEERLDLDGLLTEDILLDMPSKFLCKPDCKGLCPVCGKNRNREECSCQRQEGDPRLAALRQLLEDR</sequence>
<dbReference type="PANTHER" id="PTHR34374:SF1">
    <property type="entry name" value="LARGE RIBOSOMAL RNA SUBUNIT ACCUMULATION PROTEIN YCED HOMOLOG 1, CHLOROPLASTIC"/>
    <property type="match status" value="1"/>
</dbReference>
<organism evidence="1 2">
    <name type="scientific">Candidatus Acutalibacter pullistercoris</name>
    <dbReference type="NCBI Taxonomy" id="2838418"/>
    <lineage>
        <taxon>Bacteria</taxon>
        <taxon>Bacillati</taxon>
        <taxon>Bacillota</taxon>
        <taxon>Clostridia</taxon>
        <taxon>Eubacteriales</taxon>
        <taxon>Acutalibacteraceae</taxon>
        <taxon>Acutalibacter</taxon>
    </lineage>
</organism>
<dbReference type="Proteomes" id="UP000823915">
    <property type="component" value="Unassembled WGS sequence"/>
</dbReference>
<protein>
    <submittedName>
        <fullName evidence="1">DUF177 domain-containing protein</fullName>
    </submittedName>
</protein>
<evidence type="ECO:0000313" key="2">
    <source>
        <dbReference type="Proteomes" id="UP000823915"/>
    </source>
</evidence>
<dbReference type="AlphaFoldDB" id="A0A9D2C1K7"/>
<reference evidence="1" key="1">
    <citation type="journal article" date="2021" name="PeerJ">
        <title>Extensive microbial diversity within the chicken gut microbiome revealed by metagenomics and culture.</title>
        <authorList>
            <person name="Gilroy R."/>
            <person name="Ravi A."/>
            <person name="Getino M."/>
            <person name="Pursley I."/>
            <person name="Horton D.L."/>
            <person name="Alikhan N.F."/>
            <person name="Baker D."/>
            <person name="Gharbi K."/>
            <person name="Hall N."/>
            <person name="Watson M."/>
            <person name="Adriaenssens E.M."/>
            <person name="Foster-Nyarko E."/>
            <person name="Jarju S."/>
            <person name="Secka A."/>
            <person name="Antonio M."/>
            <person name="Oren A."/>
            <person name="Chaudhuri R.R."/>
            <person name="La Ragione R."/>
            <person name="Hildebrand F."/>
            <person name="Pallen M.J."/>
        </authorList>
    </citation>
    <scope>NUCLEOTIDE SEQUENCE</scope>
    <source>
        <strain evidence="1">1282</strain>
    </source>
</reference>
<dbReference type="InterPro" id="IPR003772">
    <property type="entry name" value="YceD"/>
</dbReference>
<proteinExistence type="predicted"/>